<feature type="compositionally biased region" description="Basic and acidic residues" evidence="1">
    <location>
        <begin position="249"/>
        <end position="259"/>
    </location>
</feature>
<keyword evidence="3" id="KW-1185">Reference proteome</keyword>
<evidence type="ECO:0000313" key="2">
    <source>
        <dbReference type="EMBL" id="KAL1610657.1"/>
    </source>
</evidence>
<comment type="caution">
    <text evidence="2">The sequence shown here is derived from an EMBL/GenBank/DDBJ whole genome shotgun (WGS) entry which is preliminary data.</text>
</comment>
<dbReference type="Proteomes" id="UP001521785">
    <property type="component" value="Unassembled WGS sequence"/>
</dbReference>
<evidence type="ECO:0000256" key="1">
    <source>
        <dbReference type="SAM" id="MobiDB-lite"/>
    </source>
</evidence>
<sequence length="259" mass="29616">MSHDRDPINVKECILANAWFLFSKDYNPDELDHFNVVTSSDHTTGFLSYQQWRASLIVYTRVTHRSGTIYNDWELLYKSEICTSRELALSALLHWIEDDVHRRLDGMRAATDKETSEKMRLELVAVKRTMTDEQKEARNVADNAARLKRRAFEFNSPAREEKRVRFADEAARNRELNEALKKARARVEKALADKRKQKTKAANEGTESIPKNVTGTVTPSGNAPSTDVPFDSVPSIHVSVDDTASAARNRWDKRDPSHE</sequence>
<feature type="compositionally biased region" description="Polar residues" evidence="1">
    <location>
        <begin position="205"/>
        <end position="225"/>
    </location>
</feature>
<name>A0ABR3S203_9PLEO</name>
<evidence type="ECO:0000313" key="3">
    <source>
        <dbReference type="Proteomes" id="UP001521785"/>
    </source>
</evidence>
<protein>
    <submittedName>
        <fullName evidence="2">Uncharacterized protein</fullName>
    </submittedName>
</protein>
<proteinExistence type="predicted"/>
<reference evidence="2 3" key="1">
    <citation type="submission" date="2024-02" db="EMBL/GenBank/DDBJ databases">
        <title>De novo assembly and annotation of 12 fungi associated with fruit tree decline syndrome in Ontario, Canada.</title>
        <authorList>
            <person name="Sulman M."/>
            <person name="Ellouze W."/>
            <person name="Ilyukhin E."/>
        </authorList>
    </citation>
    <scope>NUCLEOTIDE SEQUENCE [LARGE SCALE GENOMIC DNA]</scope>
    <source>
        <strain evidence="2 3">M42-189</strain>
    </source>
</reference>
<feature type="region of interest" description="Disordered" evidence="1">
    <location>
        <begin position="191"/>
        <end position="259"/>
    </location>
</feature>
<gene>
    <name evidence="2" type="ORF">SLS60_002327</name>
</gene>
<accession>A0ABR3S203</accession>
<organism evidence="2 3">
    <name type="scientific">Paraconiothyrium brasiliense</name>
    <dbReference type="NCBI Taxonomy" id="300254"/>
    <lineage>
        <taxon>Eukaryota</taxon>
        <taxon>Fungi</taxon>
        <taxon>Dikarya</taxon>
        <taxon>Ascomycota</taxon>
        <taxon>Pezizomycotina</taxon>
        <taxon>Dothideomycetes</taxon>
        <taxon>Pleosporomycetidae</taxon>
        <taxon>Pleosporales</taxon>
        <taxon>Massarineae</taxon>
        <taxon>Didymosphaeriaceae</taxon>
        <taxon>Paraconiothyrium</taxon>
    </lineage>
</organism>
<dbReference type="EMBL" id="JAKJXO020000002">
    <property type="protein sequence ID" value="KAL1610657.1"/>
    <property type="molecule type" value="Genomic_DNA"/>
</dbReference>